<sequence>MVGCGGRRELSWRRLNRCGAGWNGSGSGGNRCRGGGGCGSTEISYVIGIEILDIITQMGGRDDRCDIHAAGVALMGEFAGAAFVDFAAEDIETAAIGADLGSGQAGLGG</sequence>
<protein>
    <submittedName>
        <fullName evidence="1">Uncharacterized protein</fullName>
    </submittedName>
</protein>
<evidence type="ECO:0000313" key="1">
    <source>
        <dbReference type="EMBL" id="KKU55319.1"/>
    </source>
</evidence>
<proteinExistence type="predicted"/>
<evidence type="ECO:0000313" key="2">
    <source>
        <dbReference type="Proteomes" id="UP000034607"/>
    </source>
</evidence>
<dbReference type="AlphaFoldDB" id="A0A0G1RDD0"/>
<organism evidence="1 2">
    <name type="scientific">Candidatus Amesbacteria bacterium GW2011_GWA2_47_11</name>
    <dbReference type="NCBI Taxonomy" id="1618357"/>
    <lineage>
        <taxon>Bacteria</taxon>
        <taxon>Candidatus Amesiibacteriota</taxon>
    </lineage>
</organism>
<name>A0A0G1RDD0_9BACT</name>
<gene>
    <name evidence="1" type="ORF">UX78_C0022G0013</name>
</gene>
<comment type="caution">
    <text evidence="1">The sequence shown here is derived from an EMBL/GenBank/DDBJ whole genome shotgun (WGS) entry which is preliminary data.</text>
</comment>
<accession>A0A0G1RDD0</accession>
<dbReference type="EMBL" id="LCNM01000022">
    <property type="protein sequence ID" value="KKU55319.1"/>
    <property type="molecule type" value="Genomic_DNA"/>
</dbReference>
<dbReference type="Proteomes" id="UP000034607">
    <property type="component" value="Unassembled WGS sequence"/>
</dbReference>
<reference evidence="1 2" key="1">
    <citation type="journal article" date="2015" name="Nature">
        <title>rRNA introns, odd ribosomes, and small enigmatic genomes across a large radiation of phyla.</title>
        <authorList>
            <person name="Brown C.T."/>
            <person name="Hug L.A."/>
            <person name="Thomas B.C."/>
            <person name="Sharon I."/>
            <person name="Castelle C.J."/>
            <person name="Singh A."/>
            <person name="Wilkins M.J."/>
            <person name="Williams K.H."/>
            <person name="Banfield J.F."/>
        </authorList>
    </citation>
    <scope>NUCLEOTIDE SEQUENCE [LARGE SCALE GENOMIC DNA]</scope>
</reference>